<dbReference type="AlphaFoldDB" id="A0A5C2SVG3"/>
<evidence type="ECO:0000313" key="4">
    <source>
        <dbReference type="Proteomes" id="UP000313359"/>
    </source>
</evidence>
<proteinExistence type="inferred from homology"/>
<name>A0A5C2SVG3_9APHY</name>
<sequence>MPKVVSRSAVSSSTDARPTASSTAALRVYYCICGEFILVIDKSLTALPRRQTDGATVIRCQDTPEAKARVFKLNATPKDPILIERQGGHEKQYRFHCPRCALPVAYQTTPPPAKSGPYLYILKGALSQLQGQVPPDAFEDEKLLSDNTIA</sequence>
<dbReference type="PANTHER" id="PTHR46355:SF1">
    <property type="entry name" value="STING ER EXIT PROTEIN"/>
    <property type="match status" value="1"/>
</dbReference>
<dbReference type="EMBL" id="ML122250">
    <property type="protein sequence ID" value="RPD67261.1"/>
    <property type="molecule type" value="Genomic_DNA"/>
</dbReference>
<organism evidence="3 4">
    <name type="scientific">Lentinus tigrinus ALCF2SS1-6</name>
    <dbReference type="NCBI Taxonomy" id="1328759"/>
    <lineage>
        <taxon>Eukaryota</taxon>
        <taxon>Fungi</taxon>
        <taxon>Dikarya</taxon>
        <taxon>Basidiomycota</taxon>
        <taxon>Agaricomycotina</taxon>
        <taxon>Agaricomycetes</taxon>
        <taxon>Polyporales</taxon>
        <taxon>Polyporaceae</taxon>
        <taxon>Lentinus</taxon>
    </lineage>
</organism>
<evidence type="ECO:0000256" key="1">
    <source>
        <dbReference type="ARBA" id="ARBA00024205"/>
    </source>
</evidence>
<reference evidence="3" key="1">
    <citation type="journal article" date="2018" name="Genome Biol. Evol.">
        <title>Genomics and development of Lentinus tigrinus, a white-rot wood-decaying mushroom with dimorphic fruiting bodies.</title>
        <authorList>
            <person name="Wu B."/>
            <person name="Xu Z."/>
            <person name="Knudson A."/>
            <person name="Carlson A."/>
            <person name="Chen N."/>
            <person name="Kovaka S."/>
            <person name="LaButti K."/>
            <person name="Lipzen A."/>
            <person name="Pennachio C."/>
            <person name="Riley R."/>
            <person name="Schakwitz W."/>
            <person name="Umezawa K."/>
            <person name="Ohm R.A."/>
            <person name="Grigoriev I.V."/>
            <person name="Nagy L.G."/>
            <person name="Gibbons J."/>
            <person name="Hibbett D."/>
        </authorList>
    </citation>
    <scope>NUCLEOTIDE SEQUENCE [LARGE SCALE GENOMIC DNA]</scope>
    <source>
        <strain evidence="3">ALCF2SS1-6</strain>
    </source>
</reference>
<dbReference type="InterPro" id="IPR057965">
    <property type="entry name" value="STEEP1_dom"/>
</dbReference>
<accession>A0A5C2SVG3</accession>
<feature type="domain" description="STEEP1" evidence="2">
    <location>
        <begin position="21"/>
        <end position="135"/>
    </location>
</feature>
<gene>
    <name evidence="3" type="ORF">L227DRAFT_569420</name>
</gene>
<dbReference type="OrthoDB" id="418131at2759"/>
<protein>
    <recommendedName>
        <fullName evidence="2">STEEP1 domain-containing protein</fullName>
    </recommendedName>
</protein>
<dbReference type="GO" id="GO:0005737">
    <property type="term" value="C:cytoplasm"/>
    <property type="evidence" value="ECO:0007669"/>
    <property type="project" value="GOC"/>
</dbReference>
<evidence type="ECO:0000313" key="3">
    <source>
        <dbReference type="EMBL" id="RPD67261.1"/>
    </source>
</evidence>
<dbReference type="PANTHER" id="PTHR46355">
    <property type="entry name" value="UPF0428 PROTEIN CXORF56"/>
    <property type="match status" value="1"/>
</dbReference>
<comment type="similarity">
    <text evidence="1">Belongs to the STEEP1 family.</text>
</comment>
<evidence type="ECO:0000259" key="2">
    <source>
        <dbReference type="Pfam" id="PF25809"/>
    </source>
</evidence>
<keyword evidence="4" id="KW-1185">Reference proteome</keyword>
<dbReference type="GO" id="GO:0006888">
    <property type="term" value="P:endoplasmic reticulum to Golgi vesicle-mediated transport"/>
    <property type="evidence" value="ECO:0007669"/>
    <property type="project" value="TreeGrafter"/>
</dbReference>
<dbReference type="Pfam" id="PF25809">
    <property type="entry name" value="STEEP1"/>
    <property type="match status" value="1"/>
</dbReference>
<dbReference type="InterPro" id="IPR029704">
    <property type="entry name" value="STEEP-like"/>
</dbReference>
<dbReference type="STRING" id="1328759.A0A5C2SVG3"/>
<dbReference type="GO" id="GO:0090158">
    <property type="term" value="P:endoplasmic reticulum membrane organization"/>
    <property type="evidence" value="ECO:0007669"/>
    <property type="project" value="TreeGrafter"/>
</dbReference>
<dbReference type="Proteomes" id="UP000313359">
    <property type="component" value="Unassembled WGS sequence"/>
</dbReference>